<dbReference type="CTD" id="36380315"/>
<dbReference type="Gene3D" id="2.60.40.3330">
    <property type="match status" value="1"/>
</dbReference>
<sequence>MKRTFFIKTHFCILFFCLNTISILSSFGIKQSIEVTGRFLCKGNPLKDLPIQLMEEDVFSDDVLARGKTDKNGFFSMYGSDFELSFIDPFIAFKLECPKGGYLFNNKTINFHVPKRAFKYFRGHYEFFYDFGVYEANNITSI</sequence>
<keyword evidence="7" id="KW-1185">Reference proteome</keyword>
<proteinExistence type="inferred from homology"/>
<keyword evidence="4 5" id="KW-0732">Signal</keyword>
<dbReference type="WormBase" id="SRAE_2000261100">
    <property type="protein sequence ID" value="SRP05902"/>
    <property type="gene ID" value="WBGene00262822"/>
</dbReference>
<evidence type="ECO:0000256" key="3">
    <source>
        <dbReference type="ARBA" id="ARBA00022525"/>
    </source>
</evidence>
<dbReference type="EMBL" id="LN609529">
    <property type="protein sequence ID" value="CEF67950.1"/>
    <property type="molecule type" value="Genomic_DNA"/>
</dbReference>
<dbReference type="PANTHER" id="PTHR21700">
    <property type="entry name" value="TRANSTHYRETIN-LIKE FAMILY PROTEIN-RELATED"/>
    <property type="match status" value="1"/>
</dbReference>
<dbReference type="Pfam" id="PF01060">
    <property type="entry name" value="TTR-52"/>
    <property type="match status" value="1"/>
</dbReference>
<organism evidence="6">
    <name type="scientific">Strongyloides ratti</name>
    <name type="common">Parasitic roundworm</name>
    <dbReference type="NCBI Taxonomy" id="34506"/>
    <lineage>
        <taxon>Eukaryota</taxon>
        <taxon>Metazoa</taxon>
        <taxon>Ecdysozoa</taxon>
        <taxon>Nematoda</taxon>
        <taxon>Chromadorea</taxon>
        <taxon>Rhabditida</taxon>
        <taxon>Tylenchina</taxon>
        <taxon>Panagrolaimomorpha</taxon>
        <taxon>Strongyloidoidea</taxon>
        <taxon>Strongyloididae</taxon>
        <taxon>Strongyloides</taxon>
    </lineage>
</organism>
<dbReference type="GeneID" id="36380315"/>
<gene>
    <name evidence="6 8 9" type="ORF">SRAE_2000261100</name>
</gene>
<feature type="chain" id="PRO_5015030833" evidence="5">
    <location>
        <begin position="27"/>
        <end position="142"/>
    </location>
</feature>
<evidence type="ECO:0000313" key="8">
    <source>
        <dbReference type="WBParaSite" id="SRAE_2000261100.1"/>
    </source>
</evidence>
<dbReference type="GO" id="GO:0009986">
    <property type="term" value="C:cell surface"/>
    <property type="evidence" value="ECO:0007669"/>
    <property type="project" value="InterPro"/>
</dbReference>
<comment type="similarity">
    <text evidence="2">Belongs to the nematode transthyretin-like family.</text>
</comment>
<dbReference type="InterPro" id="IPR001534">
    <property type="entry name" value="Transthyretin-like"/>
</dbReference>
<evidence type="ECO:0000313" key="7">
    <source>
        <dbReference type="Proteomes" id="UP000035682"/>
    </source>
</evidence>
<feature type="signal peptide" evidence="5">
    <location>
        <begin position="1"/>
        <end position="26"/>
    </location>
</feature>
<protein>
    <submittedName>
        <fullName evidence="6 8">Transthyretin-like family-containing protein</fullName>
    </submittedName>
</protein>
<dbReference type="Proteomes" id="UP000035682">
    <property type="component" value="Unplaced"/>
</dbReference>
<reference evidence="6 7" key="1">
    <citation type="submission" date="2014-09" db="EMBL/GenBank/DDBJ databases">
        <authorList>
            <person name="Martin A.A."/>
        </authorList>
    </citation>
    <scope>NUCLEOTIDE SEQUENCE</scope>
    <source>
        <strain evidence="7">ED321</strain>
        <strain evidence="6">ED321 Heterogonic</strain>
    </source>
</reference>
<dbReference type="RefSeq" id="XP_024507150.1">
    <property type="nucleotide sequence ID" value="XM_024653700.1"/>
</dbReference>
<dbReference type="InterPro" id="IPR038479">
    <property type="entry name" value="Transthyretin-like_sf"/>
</dbReference>
<keyword evidence="3" id="KW-0964">Secreted</keyword>
<accession>A0A090LK76</accession>
<reference evidence="8" key="2">
    <citation type="submission" date="2020-12" db="UniProtKB">
        <authorList>
            <consortium name="WormBaseParasite"/>
        </authorList>
    </citation>
    <scope>IDENTIFICATION</scope>
</reference>
<comment type="subcellular location">
    <subcellularLocation>
        <location evidence="1">Secreted</location>
    </subcellularLocation>
</comment>
<dbReference type="OrthoDB" id="5826894at2759"/>
<dbReference type="WBParaSite" id="SRAE_2000261100.1">
    <property type="protein sequence ID" value="SRAE_2000261100.1"/>
    <property type="gene ID" value="WBGene00262822"/>
</dbReference>
<evidence type="ECO:0000256" key="2">
    <source>
        <dbReference type="ARBA" id="ARBA00010112"/>
    </source>
</evidence>
<evidence type="ECO:0000313" key="6">
    <source>
        <dbReference type="EMBL" id="CEF67950.1"/>
    </source>
</evidence>
<dbReference type="AlphaFoldDB" id="A0A090LK76"/>
<name>A0A090LK76_STRRB</name>
<evidence type="ECO:0000313" key="9">
    <source>
        <dbReference type="WormBase" id="SRAE_2000261100"/>
    </source>
</evidence>
<evidence type="ECO:0000256" key="5">
    <source>
        <dbReference type="SAM" id="SignalP"/>
    </source>
</evidence>
<dbReference type="GO" id="GO:0005576">
    <property type="term" value="C:extracellular region"/>
    <property type="evidence" value="ECO:0007669"/>
    <property type="project" value="UniProtKB-SubCell"/>
</dbReference>
<evidence type="ECO:0000256" key="1">
    <source>
        <dbReference type="ARBA" id="ARBA00004613"/>
    </source>
</evidence>
<evidence type="ECO:0000256" key="4">
    <source>
        <dbReference type="ARBA" id="ARBA00022729"/>
    </source>
</evidence>